<gene>
    <name evidence="1" type="ORF">Lalb_Chr12g0206731</name>
</gene>
<dbReference type="EMBL" id="WOCE01000012">
    <property type="protein sequence ID" value="KAE9603092.1"/>
    <property type="molecule type" value="Genomic_DNA"/>
</dbReference>
<organism evidence="1 2">
    <name type="scientific">Lupinus albus</name>
    <name type="common">White lupine</name>
    <name type="synonym">Lupinus termis</name>
    <dbReference type="NCBI Taxonomy" id="3870"/>
    <lineage>
        <taxon>Eukaryota</taxon>
        <taxon>Viridiplantae</taxon>
        <taxon>Streptophyta</taxon>
        <taxon>Embryophyta</taxon>
        <taxon>Tracheophyta</taxon>
        <taxon>Spermatophyta</taxon>
        <taxon>Magnoliopsida</taxon>
        <taxon>eudicotyledons</taxon>
        <taxon>Gunneridae</taxon>
        <taxon>Pentapetalae</taxon>
        <taxon>rosids</taxon>
        <taxon>fabids</taxon>
        <taxon>Fabales</taxon>
        <taxon>Fabaceae</taxon>
        <taxon>Papilionoideae</taxon>
        <taxon>50 kb inversion clade</taxon>
        <taxon>genistoids sensu lato</taxon>
        <taxon>core genistoids</taxon>
        <taxon>Genisteae</taxon>
        <taxon>Lupinus</taxon>
    </lineage>
</organism>
<accession>A0A6A4PNN0</accession>
<evidence type="ECO:0000313" key="1">
    <source>
        <dbReference type="EMBL" id="KAE9603092.1"/>
    </source>
</evidence>
<comment type="caution">
    <text evidence="1">The sequence shown here is derived from an EMBL/GenBank/DDBJ whole genome shotgun (WGS) entry which is preliminary data.</text>
</comment>
<dbReference type="AlphaFoldDB" id="A0A6A4PNN0"/>
<dbReference type="Proteomes" id="UP000447434">
    <property type="component" value="Chromosome 12"/>
</dbReference>
<sequence length="64" mass="7247">MRMFFALRLYCTFFLSSSFCEDLGFISLVLLITVNGTFGPSSIAFQISKSCDSMKILIMIFQKS</sequence>
<reference evidence="2" key="1">
    <citation type="journal article" date="2020" name="Nat. Commun.">
        <title>Genome sequence of the cluster root forming white lupin.</title>
        <authorList>
            <person name="Hufnagel B."/>
            <person name="Marques A."/>
            <person name="Soriano A."/>
            <person name="Marques L."/>
            <person name="Divol F."/>
            <person name="Doumas P."/>
            <person name="Sallet E."/>
            <person name="Mancinotti D."/>
            <person name="Carrere S."/>
            <person name="Marande W."/>
            <person name="Arribat S."/>
            <person name="Keller J."/>
            <person name="Huneau C."/>
            <person name="Blein T."/>
            <person name="Aime D."/>
            <person name="Laguerre M."/>
            <person name="Taylor J."/>
            <person name="Schubert V."/>
            <person name="Nelson M."/>
            <person name="Geu-Flores F."/>
            <person name="Crespi M."/>
            <person name="Gallardo-Guerrero K."/>
            <person name="Delaux P.-M."/>
            <person name="Salse J."/>
            <person name="Berges H."/>
            <person name="Guyot R."/>
            <person name="Gouzy J."/>
            <person name="Peret B."/>
        </authorList>
    </citation>
    <scope>NUCLEOTIDE SEQUENCE [LARGE SCALE GENOMIC DNA]</scope>
    <source>
        <strain evidence="2">cv. Amiga</strain>
    </source>
</reference>
<protein>
    <submittedName>
        <fullName evidence="1">Uncharacterized protein</fullName>
    </submittedName>
</protein>
<name>A0A6A4PNN0_LUPAL</name>
<keyword evidence="2" id="KW-1185">Reference proteome</keyword>
<evidence type="ECO:0000313" key="2">
    <source>
        <dbReference type="Proteomes" id="UP000447434"/>
    </source>
</evidence>
<proteinExistence type="predicted"/>